<dbReference type="PANTHER" id="PTHR16263:SF4">
    <property type="entry name" value="TETRATRICOPEPTIDE REPEAT PROTEIN 38"/>
    <property type="match status" value="1"/>
</dbReference>
<comment type="similarity">
    <text evidence="1">Belongs to the TTC38 family.</text>
</comment>
<dbReference type="InterPro" id="IPR033891">
    <property type="entry name" value="TTC38"/>
</dbReference>
<dbReference type="Pfam" id="PF13181">
    <property type="entry name" value="TPR_8"/>
    <property type="match status" value="2"/>
</dbReference>
<name>A0AAP0NR98_9MAGN</name>
<dbReference type="Proteomes" id="UP001417504">
    <property type="component" value="Unassembled WGS sequence"/>
</dbReference>
<gene>
    <name evidence="5" type="ORF">Sjap_015864</name>
</gene>
<dbReference type="AlphaFoldDB" id="A0AAP0NR98"/>
<evidence type="ECO:0000256" key="1">
    <source>
        <dbReference type="ARBA" id="ARBA00005857"/>
    </source>
</evidence>
<comment type="caution">
    <text evidence="5">The sequence shown here is derived from an EMBL/GenBank/DDBJ whole genome shotgun (WGS) entry which is preliminary data.</text>
</comment>
<dbReference type="InterPro" id="IPR011990">
    <property type="entry name" value="TPR-like_helical_dom_sf"/>
</dbReference>
<evidence type="ECO:0000256" key="2">
    <source>
        <dbReference type="ARBA" id="ARBA00019992"/>
    </source>
</evidence>
<keyword evidence="4" id="KW-0802">TPR repeat</keyword>
<evidence type="ECO:0000313" key="5">
    <source>
        <dbReference type="EMBL" id="KAK9116917.1"/>
    </source>
</evidence>
<evidence type="ECO:0000256" key="4">
    <source>
        <dbReference type="ARBA" id="ARBA00022803"/>
    </source>
</evidence>
<evidence type="ECO:0000256" key="3">
    <source>
        <dbReference type="ARBA" id="ARBA00022737"/>
    </source>
</evidence>
<sequence length="429" mass="49399">MESEGGEVKIDRWGSPVRTSSDDCISAINSYYEQFLNYGRNRSAILEASAHDKDCVLANILAAHFLYSSDSARASIHLDSARARLEGATLYERAVFEAVSSLFGSDRDDDVAFELHKKLLKQFPKDLVSLKRAQLLCFYMGRPDLSLALVEQVLPQNREESYAYGMLSFPLLELGRMAEASEAAKKGYEINPNDVWSQHNLCHVFQYECDFQEAVEFMKKCSSSWHCCSSFMYTHNWWHVAVCYLESSSAITKVLEIYDHNIWQELQKSDVAYLESLWNLEWHFDILAVWALASTKREARAEDLLKTMKSRIHLLNSKKQLIMQRGVLLAEVMFEYGRGNYDSAFGLLSPDFDAKEYKMIGASDEQLDVFNEVWYCILLQTGQYNKAIEVLEKQVEKRRGIPFLWRCWKEAIPWLAGKMLLLQQSEPAL</sequence>
<organism evidence="5 6">
    <name type="scientific">Stephania japonica</name>
    <dbReference type="NCBI Taxonomy" id="461633"/>
    <lineage>
        <taxon>Eukaryota</taxon>
        <taxon>Viridiplantae</taxon>
        <taxon>Streptophyta</taxon>
        <taxon>Embryophyta</taxon>
        <taxon>Tracheophyta</taxon>
        <taxon>Spermatophyta</taxon>
        <taxon>Magnoliopsida</taxon>
        <taxon>Ranunculales</taxon>
        <taxon>Menispermaceae</taxon>
        <taxon>Menispermoideae</taxon>
        <taxon>Cissampelideae</taxon>
        <taxon>Stephania</taxon>
    </lineage>
</organism>
<dbReference type="SUPFAM" id="SSF48452">
    <property type="entry name" value="TPR-like"/>
    <property type="match status" value="1"/>
</dbReference>
<dbReference type="CDD" id="cd05804">
    <property type="entry name" value="StaR_like"/>
    <property type="match status" value="1"/>
</dbReference>
<keyword evidence="3" id="KW-0677">Repeat</keyword>
<evidence type="ECO:0000313" key="6">
    <source>
        <dbReference type="Proteomes" id="UP001417504"/>
    </source>
</evidence>
<dbReference type="InterPro" id="IPR019734">
    <property type="entry name" value="TPR_rpt"/>
</dbReference>
<dbReference type="EMBL" id="JBBNAE010000006">
    <property type="protein sequence ID" value="KAK9116917.1"/>
    <property type="molecule type" value="Genomic_DNA"/>
</dbReference>
<reference evidence="5 6" key="1">
    <citation type="submission" date="2024-01" db="EMBL/GenBank/DDBJ databases">
        <title>Genome assemblies of Stephania.</title>
        <authorList>
            <person name="Yang L."/>
        </authorList>
    </citation>
    <scope>NUCLEOTIDE SEQUENCE [LARGE SCALE GENOMIC DNA]</scope>
    <source>
        <strain evidence="5">QJT</strain>
        <tissue evidence="5">Leaf</tissue>
    </source>
</reference>
<dbReference type="PANTHER" id="PTHR16263">
    <property type="entry name" value="TETRATRICOPEPTIDE REPEAT PROTEIN 38"/>
    <property type="match status" value="1"/>
</dbReference>
<dbReference type="Gene3D" id="1.25.40.10">
    <property type="entry name" value="Tetratricopeptide repeat domain"/>
    <property type="match status" value="1"/>
</dbReference>
<proteinExistence type="inferred from homology"/>
<accession>A0AAP0NR98</accession>
<protein>
    <recommendedName>
        <fullName evidence="2">Tetratricopeptide repeat protein 38</fullName>
    </recommendedName>
</protein>
<keyword evidence="6" id="KW-1185">Reference proteome</keyword>